<evidence type="ECO:0000256" key="2">
    <source>
        <dbReference type="SAM" id="SignalP"/>
    </source>
</evidence>
<evidence type="ECO:0000313" key="3">
    <source>
        <dbReference type="EMBL" id="GEM68729.1"/>
    </source>
</evidence>
<organism evidence="3 4">
    <name type="scientific">Sphingobacterium mizutaii NBRC 14946 = DSM 11724</name>
    <dbReference type="NCBI Taxonomy" id="1220576"/>
    <lineage>
        <taxon>Bacteria</taxon>
        <taxon>Pseudomonadati</taxon>
        <taxon>Bacteroidota</taxon>
        <taxon>Sphingobacteriia</taxon>
        <taxon>Sphingobacteriales</taxon>
        <taxon>Sphingobacteriaceae</taxon>
        <taxon>Sphingobacterium</taxon>
    </lineage>
</organism>
<feature type="signal peptide" evidence="2">
    <location>
        <begin position="1"/>
        <end position="23"/>
    </location>
</feature>
<gene>
    <name evidence="3" type="ORF">SMI01S_23350</name>
</gene>
<evidence type="ECO:0000313" key="4">
    <source>
        <dbReference type="Proteomes" id="UP000321676"/>
    </source>
</evidence>
<protein>
    <recommendedName>
        <fullName evidence="5">Chaperone of endosialidase</fullName>
    </recommendedName>
</protein>
<feature type="chain" id="PRO_5045320670" description="Chaperone of endosialidase" evidence="2">
    <location>
        <begin position="24"/>
        <end position="236"/>
    </location>
</feature>
<evidence type="ECO:0008006" key="5">
    <source>
        <dbReference type="Google" id="ProtNLM"/>
    </source>
</evidence>
<keyword evidence="4" id="KW-1185">Reference proteome</keyword>
<proteinExistence type="predicted"/>
<dbReference type="EMBL" id="BJXH01000023">
    <property type="protein sequence ID" value="GEM68729.1"/>
    <property type="molecule type" value="Genomic_DNA"/>
</dbReference>
<feature type="coiled-coil region" evidence="1">
    <location>
        <begin position="201"/>
        <end position="228"/>
    </location>
</feature>
<keyword evidence="2" id="KW-0732">Signal</keyword>
<name>A0ABQ0W457_9SPHI</name>
<keyword evidence="1" id="KW-0175">Coiled coil</keyword>
<comment type="caution">
    <text evidence="3">The sequence shown here is derived from an EMBL/GenBank/DDBJ whole genome shotgun (WGS) entry which is preliminary data.</text>
</comment>
<sequence>MLKIRHCILLLGSIFLFPSFSIAQSTYLSIPDTRDVATLPLDYGRKLTSQFKRGTVIGFPSSNYYTILGLRGWSDDSGGPAHELAFSNLSGISYRTGTIASGWSGWRKVLAENIAGNVGIGTDNPMERLSVNGKIRAKEIKVEAANWPDYVFHSDYELLSLGVIEQFIKTNGHLPGIPTAAEIESEGVSLGEMNTALLKKIEELTLHLIEKDKELKRQNQEIEKLKRKVMQVHYLN</sequence>
<evidence type="ECO:0000256" key="1">
    <source>
        <dbReference type="SAM" id="Coils"/>
    </source>
</evidence>
<dbReference type="Proteomes" id="UP000321676">
    <property type="component" value="Unassembled WGS sequence"/>
</dbReference>
<accession>A0ABQ0W457</accession>
<dbReference type="RefSeq" id="WP_197700963.1">
    <property type="nucleotide sequence ID" value="NZ_BJXH01000023.1"/>
</dbReference>
<reference evidence="3 4" key="1">
    <citation type="submission" date="2019-07" db="EMBL/GenBank/DDBJ databases">
        <title>Whole genome shotgun sequence of Sphingobacterium mizutaii NBRC 14946.</title>
        <authorList>
            <person name="Hosoyama A."/>
            <person name="Uohara A."/>
            <person name="Ohji S."/>
            <person name="Ichikawa N."/>
        </authorList>
    </citation>
    <scope>NUCLEOTIDE SEQUENCE [LARGE SCALE GENOMIC DNA]</scope>
    <source>
        <strain evidence="3 4">NBRC 14946</strain>
    </source>
</reference>